<evidence type="ECO:0000256" key="1">
    <source>
        <dbReference type="SAM" id="MobiDB-lite"/>
    </source>
</evidence>
<proteinExistence type="predicted"/>
<evidence type="ECO:0008006" key="4">
    <source>
        <dbReference type="Google" id="ProtNLM"/>
    </source>
</evidence>
<evidence type="ECO:0000313" key="2">
    <source>
        <dbReference type="EMBL" id="MPC44111.1"/>
    </source>
</evidence>
<dbReference type="Proteomes" id="UP000324222">
    <property type="component" value="Unassembled WGS sequence"/>
</dbReference>
<organism evidence="2 3">
    <name type="scientific">Portunus trituberculatus</name>
    <name type="common">Swimming crab</name>
    <name type="synonym">Neptunus trituberculatus</name>
    <dbReference type="NCBI Taxonomy" id="210409"/>
    <lineage>
        <taxon>Eukaryota</taxon>
        <taxon>Metazoa</taxon>
        <taxon>Ecdysozoa</taxon>
        <taxon>Arthropoda</taxon>
        <taxon>Crustacea</taxon>
        <taxon>Multicrustacea</taxon>
        <taxon>Malacostraca</taxon>
        <taxon>Eumalacostraca</taxon>
        <taxon>Eucarida</taxon>
        <taxon>Decapoda</taxon>
        <taxon>Pleocyemata</taxon>
        <taxon>Brachyura</taxon>
        <taxon>Eubrachyura</taxon>
        <taxon>Portunoidea</taxon>
        <taxon>Portunidae</taxon>
        <taxon>Portuninae</taxon>
        <taxon>Portunus</taxon>
    </lineage>
</organism>
<evidence type="ECO:0000313" key="3">
    <source>
        <dbReference type="Proteomes" id="UP000324222"/>
    </source>
</evidence>
<feature type="compositionally biased region" description="Polar residues" evidence="1">
    <location>
        <begin position="121"/>
        <end position="131"/>
    </location>
</feature>
<reference evidence="2 3" key="1">
    <citation type="submission" date="2019-05" db="EMBL/GenBank/DDBJ databases">
        <title>Another draft genome of Portunus trituberculatus and its Hox gene families provides insights of decapod evolution.</title>
        <authorList>
            <person name="Jeong J.-H."/>
            <person name="Song I."/>
            <person name="Kim S."/>
            <person name="Choi T."/>
            <person name="Kim D."/>
            <person name="Ryu S."/>
            <person name="Kim W."/>
        </authorList>
    </citation>
    <scope>NUCLEOTIDE SEQUENCE [LARGE SCALE GENOMIC DNA]</scope>
    <source>
        <tissue evidence="2">Muscle</tissue>
    </source>
</reference>
<gene>
    <name evidence="2" type="ORF">E2C01_037775</name>
</gene>
<accession>A0A5B7FA84</accession>
<keyword evidence="3" id="KW-1185">Reference proteome</keyword>
<dbReference type="EMBL" id="VSRR010006130">
    <property type="protein sequence ID" value="MPC44111.1"/>
    <property type="molecule type" value="Genomic_DNA"/>
</dbReference>
<sequence length="189" mass="20832">MLWLRINSQPLTKLICAFFVSSNSSDYSKFFDYLTSKEEHTLSLYPFEDISIPGDFNVYHQLWLSSPSADHPAELAFSFAIIHDLEQLVRSKLCPWYRLDGTGRTSHASLAARSPAEFTGPKTTPSVTSRSVGVGGPVPLANRLALLSDDLVESSERCDGNPPDLTKVTHVVDVNFPPVSPKPLKGLIN</sequence>
<name>A0A5B7FA84_PORTR</name>
<feature type="region of interest" description="Disordered" evidence="1">
    <location>
        <begin position="108"/>
        <end position="132"/>
    </location>
</feature>
<protein>
    <recommendedName>
        <fullName evidence="4">Endonuclease/exonuclease/phosphatase domain-containing protein</fullName>
    </recommendedName>
</protein>
<dbReference type="AlphaFoldDB" id="A0A5B7FA84"/>
<comment type="caution">
    <text evidence="2">The sequence shown here is derived from an EMBL/GenBank/DDBJ whole genome shotgun (WGS) entry which is preliminary data.</text>
</comment>